<name>A0A9W6MPV1_9PROT</name>
<evidence type="ECO:0000256" key="1">
    <source>
        <dbReference type="SAM" id="MobiDB-lite"/>
    </source>
</evidence>
<feature type="region of interest" description="Disordered" evidence="1">
    <location>
        <begin position="37"/>
        <end position="64"/>
    </location>
</feature>
<dbReference type="Proteomes" id="UP001143486">
    <property type="component" value="Unassembled WGS sequence"/>
</dbReference>
<dbReference type="EMBL" id="BSFE01000012">
    <property type="protein sequence ID" value="GLK53608.1"/>
    <property type="molecule type" value="Genomic_DNA"/>
</dbReference>
<keyword evidence="3" id="KW-1185">Reference proteome</keyword>
<protein>
    <submittedName>
        <fullName evidence="2">Uncharacterized protein</fullName>
    </submittedName>
</protein>
<sequence length="64" mass="6343">MGERRHGGILSPPDCMALAFAPAVRDDIRTGGVSDCSAGTGGGAPGRVARLPLAPGARKGKNTA</sequence>
<evidence type="ECO:0000313" key="2">
    <source>
        <dbReference type="EMBL" id="GLK53608.1"/>
    </source>
</evidence>
<dbReference type="AlphaFoldDB" id="A0A9W6MPV1"/>
<gene>
    <name evidence="2" type="ORF">GCM10017621_31160</name>
</gene>
<comment type="caution">
    <text evidence="2">The sequence shown here is derived from an EMBL/GenBank/DDBJ whole genome shotgun (WGS) entry which is preliminary data.</text>
</comment>
<proteinExistence type="predicted"/>
<reference evidence="2" key="1">
    <citation type="journal article" date="2014" name="Int. J. Syst. Evol. Microbiol.">
        <title>Complete genome sequence of Corynebacterium casei LMG S-19264T (=DSM 44701T), isolated from a smear-ripened cheese.</title>
        <authorList>
            <consortium name="US DOE Joint Genome Institute (JGI-PGF)"/>
            <person name="Walter F."/>
            <person name="Albersmeier A."/>
            <person name="Kalinowski J."/>
            <person name="Ruckert C."/>
        </authorList>
    </citation>
    <scope>NUCLEOTIDE SEQUENCE</scope>
    <source>
        <strain evidence="2">VKM B-1513</strain>
    </source>
</reference>
<organism evidence="2 3">
    <name type="scientific">Maricaulis virginensis</name>
    <dbReference type="NCBI Taxonomy" id="144022"/>
    <lineage>
        <taxon>Bacteria</taxon>
        <taxon>Pseudomonadati</taxon>
        <taxon>Pseudomonadota</taxon>
        <taxon>Alphaproteobacteria</taxon>
        <taxon>Maricaulales</taxon>
        <taxon>Maricaulaceae</taxon>
        <taxon>Maricaulis</taxon>
    </lineage>
</organism>
<evidence type="ECO:0000313" key="3">
    <source>
        <dbReference type="Proteomes" id="UP001143486"/>
    </source>
</evidence>
<reference evidence="2" key="2">
    <citation type="submission" date="2023-01" db="EMBL/GenBank/DDBJ databases">
        <authorList>
            <person name="Sun Q."/>
            <person name="Evtushenko L."/>
        </authorList>
    </citation>
    <scope>NUCLEOTIDE SEQUENCE</scope>
    <source>
        <strain evidence="2">VKM B-1513</strain>
    </source>
</reference>
<accession>A0A9W6MPV1</accession>